<feature type="compositionally biased region" description="Basic and acidic residues" evidence="1">
    <location>
        <begin position="1064"/>
        <end position="1089"/>
    </location>
</feature>
<feature type="compositionally biased region" description="Basic and acidic residues" evidence="1">
    <location>
        <begin position="234"/>
        <end position="251"/>
    </location>
</feature>
<keyword evidence="3" id="KW-1185">Reference proteome</keyword>
<gene>
    <name evidence="2" type="ORF">BPAE_0030g00100</name>
</gene>
<feature type="compositionally biased region" description="Basic and acidic residues" evidence="1">
    <location>
        <begin position="836"/>
        <end position="853"/>
    </location>
</feature>
<comment type="caution">
    <text evidence="2">The sequence shown here is derived from an EMBL/GenBank/DDBJ whole genome shotgun (WGS) entry which is preliminary data.</text>
</comment>
<feature type="compositionally biased region" description="Low complexity" evidence="1">
    <location>
        <begin position="36"/>
        <end position="50"/>
    </location>
</feature>
<feature type="region of interest" description="Disordered" evidence="1">
    <location>
        <begin position="698"/>
        <end position="775"/>
    </location>
</feature>
<feature type="region of interest" description="Disordered" evidence="1">
    <location>
        <begin position="1064"/>
        <end position="1119"/>
    </location>
</feature>
<feature type="region of interest" description="Disordered" evidence="1">
    <location>
        <begin position="293"/>
        <end position="346"/>
    </location>
</feature>
<feature type="region of interest" description="Disordered" evidence="1">
    <location>
        <begin position="207"/>
        <end position="264"/>
    </location>
</feature>
<feature type="region of interest" description="Disordered" evidence="1">
    <location>
        <begin position="568"/>
        <end position="677"/>
    </location>
</feature>
<feature type="compositionally biased region" description="Basic and acidic residues" evidence="1">
    <location>
        <begin position="983"/>
        <end position="992"/>
    </location>
</feature>
<reference evidence="2 3" key="1">
    <citation type="submission" date="2017-12" db="EMBL/GenBank/DDBJ databases">
        <title>Comparative genomics of Botrytis spp.</title>
        <authorList>
            <person name="Valero-Jimenez C.A."/>
            <person name="Tapia P."/>
            <person name="Veloso J."/>
            <person name="Silva-Moreno E."/>
            <person name="Staats M."/>
            <person name="Valdes J.H."/>
            <person name="Van Kan J.A.L."/>
        </authorList>
    </citation>
    <scope>NUCLEOTIDE SEQUENCE [LARGE SCALE GENOMIC DNA]</scope>
    <source>
        <strain evidence="2 3">Bp0003</strain>
    </source>
</reference>
<feature type="compositionally biased region" description="Polar residues" evidence="1">
    <location>
        <begin position="934"/>
        <end position="947"/>
    </location>
</feature>
<accession>A0A4Z1FUN7</accession>
<organism evidence="2 3">
    <name type="scientific">Botrytis paeoniae</name>
    <dbReference type="NCBI Taxonomy" id="278948"/>
    <lineage>
        <taxon>Eukaryota</taxon>
        <taxon>Fungi</taxon>
        <taxon>Dikarya</taxon>
        <taxon>Ascomycota</taxon>
        <taxon>Pezizomycotina</taxon>
        <taxon>Leotiomycetes</taxon>
        <taxon>Helotiales</taxon>
        <taxon>Sclerotiniaceae</taxon>
        <taxon>Botrytis</taxon>
    </lineage>
</organism>
<feature type="compositionally biased region" description="Polar residues" evidence="1">
    <location>
        <begin position="17"/>
        <end position="26"/>
    </location>
</feature>
<feature type="compositionally biased region" description="Polar residues" evidence="1">
    <location>
        <begin position="425"/>
        <end position="441"/>
    </location>
</feature>
<feature type="compositionally biased region" description="Basic and acidic residues" evidence="1">
    <location>
        <begin position="513"/>
        <end position="522"/>
    </location>
</feature>
<dbReference type="EMBL" id="PQXI01000030">
    <property type="protein sequence ID" value="TGO28225.1"/>
    <property type="molecule type" value="Genomic_DNA"/>
</dbReference>
<feature type="compositionally biased region" description="Acidic residues" evidence="1">
    <location>
        <begin position="1167"/>
        <end position="1176"/>
    </location>
</feature>
<name>A0A4Z1FUN7_9HELO</name>
<feature type="region of interest" description="Disordered" evidence="1">
    <location>
        <begin position="423"/>
        <end position="522"/>
    </location>
</feature>
<feature type="region of interest" description="Disordered" evidence="1">
    <location>
        <begin position="1140"/>
        <end position="1176"/>
    </location>
</feature>
<dbReference type="Proteomes" id="UP000297910">
    <property type="component" value="Unassembled WGS sequence"/>
</dbReference>
<feature type="compositionally biased region" description="Basic and acidic residues" evidence="1">
    <location>
        <begin position="1001"/>
        <end position="1028"/>
    </location>
</feature>
<protein>
    <submittedName>
        <fullName evidence="2">Uncharacterized protein</fullName>
    </submittedName>
</protein>
<feature type="region of interest" description="Disordered" evidence="1">
    <location>
        <begin position="1"/>
        <end position="118"/>
    </location>
</feature>
<evidence type="ECO:0000313" key="3">
    <source>
        <dbReference type="Proteomes" id="UP000297910"/>
    </source>
</evidence>
<feature type="compositionally biased region" description="Polar residues" evidence="1">
    <location>
        <begin position="712"/>
        <end position="765"/>
    </location>
</feature>
<sequence>MSKMELDDTWDPDPLPSCSSRNQSQPRLKKEKTHHSQAQPESQPQYYQQSRTSNSQHRGRDAPMKLYQNFSDDESSSDEYPVVLQQPQINHKRVISPAQPAQDRRKRHQSEHPSRIERGRTTNVEEVVYDHISAISRSRNKSIACNDARYKVRANDVFEGYRNVANAVAASRKSVARSHSRARDLYGNQGYAITEDYSQQFDRQPSVFSPQKNAQTKRRMKEEPTYESMPPVTDAHRPAGRDRKETSRVNHESVGTPKQMQRHDYSRAQSLAPWISNDNSDVQYLGTENGTYSVRTQRQGKGPQLRSPLWSSHDSAVPKPSSANRLQGRIDKPNSMKPPPHTPKNQSVIIRSVASDSIQKNSSQARTIDYGPIDDDDVYETPLENDLRHRSKSHVRAHNGPMNFINALPKSSVFRRRNSEVAEQFYQTPSSDSNRSNNSGVTIDLVTPESTPCARSSMPFIPQHWTPTRRGPIRVSAPMEPSDQDGLGAKSEQKPGQNTHQHKAIESSPNKGQRPEENVRQRQAAEKIIRQELNADNEALQEELFGEVIGETVEEKREREEAKRLEAQRLREENEKQDLIDAERKRKKNEVRAKKESERKAAEQAEKEKEVAAKKAERDAERHYQSLKEQQNADERRKAANKLLQEKREKDLAAAKAAEEKAQAAEKERKENDTKFEQMKRQLEKLEAQVKAKSIAELKPARKSTAGDGISNKFNSLPPQVTPSTSMEIDNENSLSTTQTQITPVNGTSNIKKTPTPQATLPTNTEVEDEDSLFVSDNRKTVVEATPERQISNGFQNVTGSFSSDSTIVQSIEHDRPPTSMTEIFAKTILNPSGDKTLEDRDAEREAIRKNRANENAVAKQKRAKSIPAEPNDGTVAHKAVLQVTPRSPAKGPSKKKRTQSLTKSLGGSIFGVKLQPLAGYEPKGYIPRKQPEESQNVTEKPTTELTVSKPRPLPLPLPPPLPPPVRSTTTSSRPETRLISQAEREEIEANRQRVQAAAQARKENSNRARLEEKKAASAKKRTVEYRKRKEKELIEEARKEGRVIGDSELEARLNKLMEKREREIKRKRNRAGERTSPYEHGHEHEHEPASGTSIPNDFDMVVAQVSSSDTASNSNQIEVDDNPLTLDLKEHKIKTAEVLKERAQSHAARRTQPQPVKRLEPIFDSDYSEESEEDPIDDETLEMMMEQARKNNALAEVAKAGEKNGEIQSETRTAEEIALEKEIEDLFEEDPNVGEESQEVTAALNLDEHSAQIVPPMPNMTRYFEGQSAPRSSSNLETQSPLLAAPSQMTRTVPPKPQEPVSYKMVNLYMVMTQVTLQEYEDEAVLKKKFFDLEKANKHAQTLVNEWRTKMFRQQEILEKWDSDRMYHGQIIHDEQKTTKVFVMFKPINSEDADRYDPTLVRPMFANRYYTIRFEKVVEEIDPETQKVCMTDRTSGFADASKLYTVLEMANHAAAEYLAKEVKPKEEEYHTAYVEDLLPQVRAERDSCNKAGSKFYCSLEDDSVPWADFKSFEVKVELSNTEGPIN</sequence>
<feature type="compositionally biased region" description="Polar residues" evidence="1">
    <location>
        <begin position="1105"/>
        <end position="1118"/>
    </location>
</feature>
<proteinExistence type="predicted"/>
<evidence type="ECO:0000313" key="2">
    <source>
        <dbReference type="EMBL" id="TGO28225.1"/>
    </source>
</evidence>
<feature type="region of interest" description="Disordered" evidence="1">
    <location>
        <begin position="832"/>
        <end position="1028"/>
    </location>
</feature>
<evidence type="ECO:0000256" key="1">
    <source>
        <dbReference type="SAM" id="MobiDB-lite"/>
    </source>
</evidence>
<feature type="compositionally biased region" description="Pro residues" evidence="1">
    <location>
        <begin position="952"/>
        <end position="966"/>
    </location>
</feature>